<evidence type="ECO:0000313" key="1">
    <source>
        <dbReference type="EMBL" id="SJN39655.1"/>
    </source>
</evidence>
<protein>
    <submittedName>
        <fullName evidence="1">Uncharacterized protein</fullName>
    </submittedName>
</protein>
<dbReference type="RefSeq" id="WP_179203954.1">
    <property type="nucleotide sequence ID" value="NZ_FUKW01000113.1"/>
</dbReference>
<proteinExistence type="predicted"/>
<dbReference type="Proteomes" id="UP000195611">
    <property type="component" value="Unassembled WGS sequence"/>
</dbReference>
<dbReference type="AlphaFoldDB" id="A0A1R4K6B9"/>
<accession>A0A1R4K6B9</accession>
<evidence type="ECO:0000313" key="2">
    <source>
        <dbReference type="Proteomes" id="UP000195611"/>
    </source>
</evidence>
<name>A0A1R4K6B9_9LACT</name>
<gene>
    <name evidence="1" type="ORF">FM115_08270</name>
</gene>
<reference evidence="1 2" key="1">
    <citation type="submission" date="2017-02" db="EMBL/GenBank/DDBJ databases">
        <authorList>
            <person name="Peterson S.W."/>
        </authorList>
    </citation>
    <scope>NUCLEOTIDE SEQUENCE [LARGE SCALE GENOMIC DNA]</scope>
    <source>
        <strain evidence="1 2">42ea</strain>
    </source>
</reference>
<dbReference type="EMBL" id="FUKW01000113">
    <property type="protein sequence ID" value="SJN39655.1"/>
    <property type="molecule type" value="Genomic_DNA"/>
</dbReference>
<sequence>MRKKGRALWYEETLIGDYFQNDQLNKLNELNINGFSGKEIFKTNQVMLETI</sequence>
<organism evidence="1 2">
    <name type="scientific">Marinilactibacillus psychrotolerans 42ea</name>
    <dbReference type="NCBI Taxonomy" id="1255609"/>
    <lineage>
        <taxon>Bacteria</taxon>
        <taxon>Bacillati</taxon>
        <taxon>Bacillota</taxon>
        <taxon>Bacilli</taxon>
        <taxon>Lactobacillales</taxon>
        <taxon>Carnobacteriaceae</taxon>
        <taxon>Marinilactibacillus</taxon>
    </lineage>
</organism>